<evidence type="ECO:0000313" key="2">
    <source>
        <dbReference type="EMBL" id="EAQ83629.1"/>
    </source>
</evidence>
<dbReference type="InParanoid" id="Q2GPS1"/>
<reference evidence="3" key="1">
    <citation type="journal article" date="2015" name="Genome Announc.">
        <title>Draft genome sequence of the cellulolytic fungus Chaetomium globosum.</title>
        <authorList>
            <person name="Cuomo C.A."/>
            <person name="Untereiner W.A."/>
            <person name="Ma L.-J."/>
            <person name="Grabherr M."/>
            <person name="Birren B.W."/>
        </authorList>
    </citation>
    <scope>NUCLEOTIDE SEQUENCE [LARGE SCALE GENOMIC DNA]</scope>
    <source>
        <strain evidence="3">ATCC 6205 / CBS 148.51 / DSM 1962 / NBRC 6347 / NRRL 1970</strain>
    </source>
</reference>
<feature type="compositionally biased region" description="Polar residues" evidence="1">
    <location>
        <begin position="24"/>
        <end position="35"/>
    </location>
</feature>
<dbReference type="GeneID" id="4395932"/>
<dbReference type="EMBL" id="CH408035">
    <property type="protein sequence ID" value="EAQ83629.1"/>
    <property type="molecule type" value="Genomic_DNA"/>
</dbReference>
<dbReference type="HOGENOM" id="CLU_2637854_0_0_1"/>
<name>Q2GPS1_CHAGB</name>
<accession>Q2GPS1</accession>
<dbReference type="RefSeq" id="XP_001227960.1">
    <property type="nucleotide sequence ID" value="XM_001227959.1"/>
</dbReference>
<dbReference type="Proteomes" id="UP000001056">
    <property type="component" value="Unassembled WGS sequence"/>
</dbReference>
<dbReference type="AlphaFoldDB" id="Q2GPS1"/>
<dbReference type="VEuPathDB" id="FungiDB:CHGG_10033"/>
<feature type="region of interest" description="Disordered" evidence="1">
    <location>
        <begin position="1"/>
        <end position="35"/>
    </location>
</feature>
<evidence type="ECO:0000256" key="1">
    <source>
        <dbReference type="SAM" id="MobiDB-lite"/>
    </source>
</evidence>
<proteinExistence type="predicted"/>
<gene>
    <name evidence="2" type="ORF">CHGG_10033</name>
</gene>
<organism evidence="2 3">
    <name type="scientific">Chaetomium globosum (strain ATCC 6205 / CBS 148.51 / DSM 1962 / NBRC 6347 / NRRL 1970)</name>
    <name type="common">Soil fungus</name>
    <dbReference type="NCBI Taxonomy" id="306901"/>
    <lineage>
        <taxon>Eukaryota</taxon>
        <taxon>Fungi</taxon>
        <taxon>Dikarya</taxon>
        <taxon>Ascomycota</taxon>
        <taxon>Pezizomycotina</taxon>
        <taxon>Sordariomycetes</taxon>
        <taxon>Sordariomycetidae</taxon>
        <taxon>Sordariales</taxon>
        <taxon>Chaetomiaceae</taxon>
        <taxon>Chaetomium</taxon>
    </lineage>
</organism>
<evidence type="ECO:0000313" key="3">
    <source>
        <dbReference type="Proteomes" id="UP000001056"/>
    </source>
</evidence>
<keyword evidence="3" id="KW-1185">Reference proteome</keyword>
<sequence length="77" mass="8691">MPVFRYSPKTVVQTRRRQEDARSSGGNTCQAQTSPPLLCETTFHRYGHRRRPPRLGNGRAEALQAAFAKAPRPERGL</sequence>
<protein>
    <submittedName>
        <fullName evidence="2">Uncharacterized protein</fullName>
    </submittedName>
</protein>